<evidence type="ECO:0000313" key="1">
    <source>
        <dbReference type="EMBL" id="WAR13395.1"/>
    </source>
</evidence>
<accession>A0ABY7EU64</accession>
<protein>
    <submittedName>
        <fullName evidence="1">Uncharacterized protein</fullName>
    </submittedName>
</protein>
<keyword evidence="2" id="KW-1185">Reference proteome</keyword>
<reference evidence="1" key="1">
    <citation type="submission" date="2022-11" db="EMBL/GenBank/DDBJ databases">
        <title>Centuries of genome instability and evolution in soft-shell clam transmissible cancer (bioRxiv).</title>
        <authorList>
            <person name="Hart S.F.M."/>
            <person name="Yonemitsu M.A."/>
            <person name="Giersch R.M."/>
            <person name="Beal B.F."/>
            <person name="Arriagada G."/>
            <person name="Davis B.W."/>
            <person name="Ostrander E.A."/>
            <person name="Goff S.P."/>
            <person name="Metzger M.J."/>
        </authorList>
    </citation>
    <scope>NUCLEOTIDE SEQUENCE</scope>
    <source>
        <strain evidence="1">MELC-2E11</strain>
        <tissue evidence="1">Siphon/mantle</tissue>
    </source>
</reference>
<organism evidence="1 2">
    <name type="scientific">Mya arenaria</name>
    <name type="common">Soft-shell clam</name>
    <dbReference type="NCBI Taxonomy" id="6604"/>
    <lineage>
        <taxon>Eukaryota</taxon>
        <taxon>Metazoa</taxon>
        <taxon>Spiralia</taxon>
        <taxon>Lophotrochozoa</taxon>
        <taxon>Mollusca</taxon>
        <taxon>Bivalvia</taxon>
        <taxon>Autobranchia</taxon>
        <taxon>Heteroconchia</taxon>
        <taxon>Euheterodonta</taxon>
        <taxon>Imparidentia</taxon>
        <taxon>Neoheterodontei</taxon>
        <taxon>Myida</taxon>
        <taxon>Myoidea</taxon>
        <taxon>Myidae</taxon>
        <taxon>Mya</taxon>
    </lineage>
</organism>
<evidence type="ECO:0000313" key="2">
    <source>
        <dbReference type="Proteomes" id="UP001164746"/>
    </source>
</evidence>
<name>A0ABY7EU64_MYAAR</name>
<gene>
    <name evidence="1" type="ORF">MAR_027575</name>
</gene>
<dbReference type="EMBL" id="CP111019">
    <property type="protein sequence ID" value="WAR13395.1"/>
    <property type="molecule type" value="Genomic_DNA"/>
</dbReference>
<dbReference type="Proteomes" id="UP001164746">
    <property type="component" value="Chromosome 8"/>
</dbReference>
<sequence length="189" mass="21307">MGLPMMYRSAVGLRNELTLNLDVEDGLVNGADHFVICFHNAQSVKLHLEDMVSEQNVSRADVLILTESKLCAKDNIQIPGRTLHRNDFAVERTPYGSIVITKPQHQVHVEGRRFAVLANLAVCQAAGWLTITMFSSYNPMVNRLIRNGVTHGWRGEANKVINNFKQDDAAMNRLACVEFSFCRQPQERL</sequence>
<proteinExistence type="predicted"/>